<comment type="caution">
    <text evidence="1">The sequence shown here is derived from an EMBL/GenBank/DDBJ whole genome shotgun (WGS) entry which is preliminary data.</text>
</comment>
<name>A0A8X6PY93_NEPPI</name>
<dbReference type="AlphaFoldDB" id="A0A8X6PY93"/>
<gene>
    <name evidence="1" type="ORF">NPIL_433481</name>
</gene>
<reference evidence="1" key="1">
    <citation type="submission" date="2020-08" db="EMBL/GenBank/DDBJ databases">
        <title>Multicomponent nature underlies the extraordinary mechanical properties of spider dragline silk.</title>
        <authorList>
            <person name="Kono N."/>
            <person name="Nakamura H."/>
            <person name="Mori M."/>
            <person name="Yoshida Y."/>
            <person name="Ohtoshi R."/>
            <person name="Malay A.D."/>
            <person name="Moran D.A.P."/>
            <person name="Tomita M."/>
            <person name="Numata K."/>
            <person name="Arakawa K."/>
        </authorList>
    </citation>
    <scope>NUCLEOTIDE SEQUENCE</scope>
</reference>
<protein>
    <submittedName>
        <fullName evidence="1">Uncharacterized protein</fullName>
    </submittedName>
</protein>
<evidence type="ECO:0000313" key="1">
    <source>
        <dbReference type="EMBL" id="GFT87246.1"/>
    </source>
</evidence>
<proteinExistence type="predicted"/>
<dbReference type="EMBL" id="BMAW01073316">
    <property type="protein sequence ID" value="GFT87246.1"/>
    <property type="molecule type" value="Genomic_DNA"/>
</dbReference>
<organism evidence="1 2">
    <name type="scientific">Nephila pilipes</name>
    <name type="common">Giant wood spider</name>
    <name type="synonym">Nephila maculata</name>
    <dbReference type="NCBI Taxonomy" id="299642"/>
    <lineage>
        <taxon>Eukaryota</taxon>
        <taxon>Metazoa</taxon>
        <taxon>Ecdysozoa</taxon>
        <taxon>Arthropoda</taxon>
        <taxon>Chelicerata</taxon>
        <taxon>Arachnida</taxon>
        <taxon>Araneae</taxon>
        <taxon>Araneomorphae</taxon>
        <taxon>Entelegynae</taxon>
        <taxon>Araneoidea</taxon>
        <taxon>Nephilidae</taxon>
        <taxon>Nephila</taxon>
    </lineage>
</organism>
<sequence length="125" mass="13914">MFFYAAGLLSRWRFEDGTEACVDSPFPALGYVKPVCAAGIDLLLESLFETVSMASGFCSVVCVRGNAVFARSLRACRKFSTLLCRGKCSWNLLGFVTEACAVLCWGAPTFPQRFSKNFPRNFFFF</sequence>
<keyword evidence="2" id="KW-1185">Reference proteome</keyword>
<dbReference type="Proteomes" id="UP000887013">
    <property type="component" value="Unassembled WGS sequence"/>
</dbReference>
<evidence type="ECO:0000313" key="2">
    <source>
        <dbReference type="Proteomes" id="UP000887013"/>
    </source>
</evidence>
<accession>A0A8X6PY93</accession>